<proteinExistence type="predicted"/>
<dbReference type="RefSeq" id="WP_186837479.1">
    <property type="nucleotide sequence ID" value="NZ_JACOPD010000013.1"/>
</dbReference>
<evidence type="ECO:0000313" key="3">
    <source>
        <dbReference type="Proteomes" id="UP000628463"/>
    </source>
</evidence>
<name>A0ABR7G382_9FIRM</name>
<keyword evidence="1" id="KW-0812">Transmembrane</keyword>
<dbReference type="Pfam" id="PF14584">
    <property type="entry name" value="DUF4446"/>
    <property type="match status" value="1"/>
</dbReference>
<evidence type="ECO:0000313" key="2">
    <source>
        <dbReference type="EMBL" id="MBC5681908.1"/>
    </source>
</evidence>
<dbReference type="Proteomes" id="UP000628463">
    <property type="component" value="Unassembled WGS sequence"/>
</dbReference>
<sequence>MIDFYGLFSVDAAYVFTGMAAVTLISLIIAIISICKTSSMKKKYKEFMSGSDGTSIEELIKGNLEDVNQIKKLSIKNENNIKDIYEKMEYTFQKIGVVKYDAFHEMGGKLSFALCMLDKLNNGYLVNVMHSNNGCFAYVKEIVDGQSYIELGEEEQKALDEAVAGRTGDAILGKKVNEMLENSGKNK</sequence>
<protein>
    <submittedName>
        <fullName evidence="2">DUF4446 family protein</fullName>
    </submittedName>
</protein>
<keyword evidence="1" id="KW-0472">Membrane</keyword>
<comment type="caution">
    <text evidence="2">The sequence shown here is derived from an EMBL/GenBank/DDBJ whole genome shotgun (WGS) entry which is preliminary data.</text>
</comment>
<dbReference type="InterPro" id="IPR027981">
    <property type="entry name" value="DUF4446"/>
</dbReference>
<keyword evidence="1" id="KW-1133">Transmembrane helix</keyword>
<dbReference type="EMBL" id="JACOPD010000013">
    <property type="protein sequence ID" value="MBC5681908.1"/>
    <property type="molecule type" value="Genomic_DNA"/>
</dbReference>
<accession>A0ABR7G382</accession>
<evidence type="ECO:0000256" key="1">
    <source>
        <dbReference type="SAM" id="Phobius"/>
    </source>
</evidence>
<feature type="transmembrane region" description="Helical" evidence="1">
    <location>
        <begin position="12"/>
        <end position="35"/>
    </location>
</feature>
<organism evidence="2 3">
    <name type="scientific">Lachnospira hominis</name>
    <name type="common">ex Liu et al. 2021</name>
    <dbReference type="NCBI Taxonomy" id="2763051"/>
    <lineage>
        <taxon>Bacteria</taxon>
        <taxon>Bacillati</taxon>
        <taxon>Bacillota</taxon>
        <taxon>Clostridia</taxon>
        <taxon>Lachnospirales</taxon>
        <taxon>Lachnospiraceae</taxon>
        <taxon>Lachnospira</taxon>
    </lineage>
</organism>
<keyword evidence="3" id="KW-1185">Reference proteome</keyword>
<gene>
    <name evidence="2" type="ORF">H8S01_13220</name>
</gene>
<reference evidence="2 3" key="1">
    <citation type="submission" date="2020-08" db="EMBL/GenBank/DDBJ databases">
        <title>Genome public.</title>
        <authorList>
            <person name="Liu C."/>
            <person name="Sun Q."/>
        </authorList>
    </citation>
    <scope>NUCLEOTIDE SEQUENCE [LARGE SCALE GENOMIC DNA]</scope>
    <source>
        <strain evidence="2 3">NSJ-43</strain>
    </source>
</reference>